<dbReference type="Proteomes" id="UP000094801">
    <property type="component" value="Unassembled WGS sequence"/>
</dbReference>
<reference evidence="9" key="1">
    <citation type="submission" date="2016-04" db="EMBL/GenBank/DDBJ databases">
        <title>Comparative genomics of biotechnologically important yeasts.</title>
        <authorList>
            <consortium name="DOE Joint Genome Institute"/>
            <person name="Riley R."/>
            <person name="Haridas S."/>
            <person name="Wolfe K.H."/>
            <person name="Lopes M.R."/>
            <person name="Hittinger C.T."/>
            <person name="Goker M."/>
            <person name="Salamov A."/>
            <person name="Wisecaver J."/>
            <person name="Long T.M."/>
            <person name="Aerts A.L."/>
            <person name="Barry K."/>
            <person name="Choi C."/>
            <person name="Clum A."/>
            <person name="Coughlan A.Y."/>
            <person name="Deshpande S."/>
            <person name="Douglass A.P."/>
            <person name="Hanson S.J."/>
            <person name="Klenk H.-P."/>
            <person name="Labutti K."/>
            <person name="Lapidus A."/>
            <person name="Lindquist E."/>
            <person name="Lipzen A."/>
            <person name="Meier-Kolthoff J.P."/>
            <person name="Ohm R.A."/>
            <person name="Otillar R.P."/>
            <person name="Pangilinan J."/>
            <person name="Peng Y."/>
            <person name="Rokas A."/>
            <person name="Rosa C.A."/>
            <person name="Scheuner C."/>
            <person name="Sibirny A.A."/>
            <person name="Slot J.C."/>
            <person name="Stielow J.B."/>
            <person name="Sun H."/>
            <person name="Kurtzman C.P."/>
            <person name="Blackwell M."/>
            <person name="Grigoriev I.V."/>
            <person name="Jeffries T.W."/>
        </authorList>
    </citation>
    <scope>NUCLEOTIDE SEQUENCE [LARGE SCALE GENOMIC DNA]</scope>
    <source>
        <strain evidence="9">NRRL YB-2248</strain>
    </source>
</reference>
<dbReference type="Pfam" id="PF01184">
    <property type="entry name" value="Gpr1_Fun34_YaaH"/>
    <property type="match status" value="1"/>
</dbReference>
<feature type="transmembrane region" description="Helical" evidence="7">
    <location>
        <begin position="68"/>
        <end position="89"/>
    </location>
</feature>
<feature type="transmembrane region" description="Helical" evidence="7">
    <location>
        <begin position="190"/>
        <end position="212"/>
    </location>
</feature>
<dbReference type="EMBL" id="KV453857">
    <property type="protein sequence ID" value="ODV84340.1"/>
    <property type="molecule type" value="Genomic_DNA"/>
</dbReference>
<dbReference type="PANTHER" id="PTHR31123:SF1">
    <property type="entry name" value="ACCUMULATION OF DYADS PROTEIN 2-RELATED"/>
    <property type="match status" value="1"/>
</dbReference>
<protein>
    <recommendedName>
        <fullName evidence="10">Acetate transporter</fullName>
    </recommendedName>
</protein>
<feature type="compositionally biased region" description="Polar residues" evidence="6">
    <location>
        <begin position="1"/>
        <end position="13"/>
    </location>
</feature>
<evidence type="ECO:0000256" key="1">
    <source>
        <dbReference type="ARBA" id="ARBA00004141"/>
    </source>
</evidence>
<evidence type="ECO:0000256" key="4">
    <source>
        <dbReference type="ARBA" id="ARBA00022989"/>
    </source>
</evidence>
<comment type="subcellular location">
    <subcellularLocation>
        <location evidence="1">Membrane</location>
        <topology evidence="1">Multi-pass membrane protein</topology>
    </subcellularLocation>
</comment>
<evidence type="ECO:0000256" key="2">
    <source>
        <dbReference type="ARBA" id="ARBA00005587"/>
    </source>
</evidence>
<feature type="transmembrane region" description="Helical" evidence="7">
    <location>
        <begin position="128"/>
        <end position="151"/>
    </location>
</feature>
<dbReference type="STRING" id="983967.A0A1E4SXW7"/>
<sequence>MSDTDNYQLSNAETAVHPHAAEKQTLTDSPDLTAALQSHSSNLFTVYPPRTGLLRVGWYKRSSQWRPYPSSCSAGLALVSVTTFTLGLILCQAKSVTSPAILSGAFFFASGLVQIITGIWAIVDNNLFGSVLLLCLGAFFMSMGAIVSDVFGTSSAYTTADDLNNALGIYLSSWTVFAFFLWTATFKSTAPLFVLTLFNWIFMLLYTIATFGDHEGVKVASGVFCFLVSMCGFYATYDGLMAANNSYAPIPESKWLRMPGSWNAPEETNNVGYC</sequence>
<dbReference type="InterPro" id="IPR000791">
    <property type="entry name" value="Gpr1/Fun34/SatP-like"/>
</dbReference>
<keyword evidence="5 7" id="KW-0472">Membrane</keyword>
<evidence type="ECO:0000256" key="6">
    <source>
        <dbReference type="SAM" id="MobiDB-lite"/>
    </source>
</evidence>
<organism evidence="8 9">
    <name type="scientific">[Candida] arabinofermentans NRRL YB-2248</name>
    <dbReference type="NCBI Taxonomy" id="983967"/>
    <lineage>
        <taxon>Eukaryota</taxon>
        <taxon>Fungi</taxon>
        <taxon>Dikarya</taxon>
        <taxon>Ascomycota</taxon>
        <taxon>Saccharomycotina</taxon>
        <taxon>Pichiomycetes</taxon>
        <taxon>Pichiales</taxon>
        <taxon>Pichiaceae</taxon>
        <taxon>Ogataea</taxon>
        <taxon>Ogataea/Candida clade</taxon>
    </lineage>
</organism>
<feature type="transmembrane region" description="Helical" evidence="7">
    <location>
        <begin position="219"/>
        <end position="237"/>
    </location>
</feature>
<evidence type="ECO:0000256" key="3">
    <source>
        <dbReference type="ARBA" id="ARBA00022692"/>
    </source>
</evidence>
<keyword evidence="9" id="KW-1185">Reference proteome</keyword>
<keyword evidence="4 7" id="KW-1133">Transmembrane helix</keyword>
<feature type="transmembrane region" description="Helical" evidence="7">
    <location>
        <begin position="163"/>
        <end position="184"/>
    </location>
</feature>
<evidence type="ECO:0000256" key="5">
    <source>
        <dbReference type="ARBA" id="ARBA00023136"/>
    </source>
</evidence>
<evidence type="ECO:0008006" key="10">
    <source>
        <dbReference type="Google" id="ProtNLM"/>
    </source>
</evidence>
<accession>A0A1E4SXW7</accession>
<proteinExistence type="inferred from homology"/>
<dbReference type="AlphaFoldDB" id="A0A1E4SXW7"/>
<dbReference type="OrthoDB" id="3648309at2759"/>
<comment type="similarity">
    <text evidence="2">Belongs to the acetate uptake transporter (AceTr) (TC 2.A.96) family.</text>
</comment>
<evidence type="ECO:0000313" key="8">
    <source>
        <dbReference type="EMBL" id="ODV84340.1"/>
    </source>
</evidence>
<dbReference type="PANTHER" id="PTHR31123">
    <property type="entry name" value="ACCUMULATION OF DYADS PROTEIN 2-RELATED"/>
    <property type="match status" value="1"/>
</dbReference>
<feature type="region of interest" description="Disordered" evidence="6">
    <location>
        <begin position="1"/>
        <end position="23"/>
    </location>
</feature>
<name>A0A1E4SXW7_9ASCO</name>
<dbReference type="GO" id="GO:0015123">
    <property type="term" value="F:acetate transmembrane transporter activity"/>
    <property type="evidence" value="ECO:0007669"/>
    <property type="project" value="TreeGrafter"/>
</dbReference>
<dbReference type="GO" id="GO:0005886">
    <property type="term" value="C:plasma membrane"/>
    <property type="evidence" value="ECO:0007669"/>
    <property type="project" value="TreeGrafter"/>
</dbReference>
<keyword evidence="3 7" id="KW-0812">Transmembrane</keyword>
<evidence type="ECO:0000256" key="7">
    <source>
        <dbReference type="SAM" id="Phobius"/>
    </source>
</evidence>
<feature type="transmembrane region" description="Helical" evidence="7">
    <location>
        <begin position="101"/>
        <end position="122"/>
    </location>
</feature>
<gene>
    <name evidence="8" type="ORF">CANARDRAFT_8694</name>
</gene>
<dbReference type="InterPro" id="IPR051633">
    <property type="entry name" value="AceTr"/>
</dbReference>
<evidence type="ECO:0000313" key="9">
    <source>
        <dbReference type="Proteomes" id="UP000094801"/>
    </source>
</evidence>